<feature type="non-terminal residue" evidence="4">
    <location>
        <position position="1"/>
    </location>
</feature>
<dbReference type="OrthoDB" id="2801377at2759"/>
<name>A0A0L6VN57_9BASI</name>
<evidence type="ECO:0000259" key="3">
    <source>
        <dbReference type="Pfam" id="PF13359"/>
    </source>
</evidence>
<dbReference type="EMBL" id="LAVV01003344">
    <property type="protein sequence ID" value="KNZ62193.1"/>
    <property type="molecule type" value="Genomic_DNA"/>
</dbReference>
<proteinExistence type="predicted"/>
<dbReference type="GO" id="GO:0046872">
    <property type="term" value="F:metal ion binding"/>
    <property type="evidence" value="ECO:0007669"/>
    <property type="project" value="UniProtKB-KW"/>
</dbReference>
<gene>
    <name evidence="4" type="ORF">VP01_1300g3</name>
</gene>
<comment type="caution">
    <text evidence="4">The sequence shown here is derived from an EMBL/GenBank/DDBJ whole genome shotgun (WGS) entry which is preliminary data.</text>
</comment>
<protein>
    <recommendedName>
        <fullName evidence="3">DDE Tnp4 domain-containing protein</fullName>
    </recommendedName>
</protein>
<dbReference type="VEuPathDB" id="FungiDB:VP01_1300g3"/>
<feature type="domain" description="DDE Tnp4" evidence="3">
    <location>
        <begin position="46"/>
        <end position="134"/>
    </location>
</feature>
<comment type="cofactor">
    <cofactor evidence="1">
        <name>a divalent metal cation</name>
        <dbReference type="ChEBI" id="CHEBI:60240"/>
    </cofactor>
</comment>
<dbReference type="Pfam" id="PF13359">
    <property type="entry name" value="DDE_Tnp_4"/>
    <property type="match status" value="1"/>
</dbReference>
<dbReference type="AlphaFoldDB" id="A0A0L6VN57"/>
<evidence type="ECO:0000313" key="4">
    <source>
        <dbReference type="EMBL" id="KNZ62193.1"/>
    </source>
</evidence>
<organism evidence="4 5">
    <name type="scientific">Puccinia sorghi</name>
    <dbReference type="NCBI Taxonomy" id="27349"/>
    <lineage>
        <taxon>Eukaryota</taxon>
        <taxon>Fungi</taxon>
        <taxon>Dikarya</taxon>
        <taxon>Basidiomycota</taxon>
        <taxon>Pucciniomycotina</taxon>
        <taxon>Pucciniomycetes</taxon>
        <taxon>Pucciniales</taxon>
        <taxon>Pucciniaceae</taxon>
        <taxon>Puccinia</taxon>
    </lineage>
</organism>
<reference evidence="4 5" key="1">
    <citation type="submission" date="2015-08" db="EMBL/GenBank/DDBJ databases">
        <title>Next Generation Sequencing and Analysis of the Genome of Puccinia sorghi L Schw, the Causal Agent of Maize Common Rust.</title>
        <authorList>
            <person name="Rochi L."/>
            <person name="Burguener G."/>
            <person name="Darino M."/>
            <person name="Turjanski A."/>
            <person name="Kreff E."/>
            <person name="Dieguez M.J."/>
            <person name="Sacco F."/>
        </authorList>
    </citation>
    <scope>NUCLEOTIDE SEQUENCE [LARGE SCALE GENOMIC DNA]</scope>
    <source>
        <strain evidence="4 5">RO10H11247</strain>
    </source>
</reference>
<evidence type="ECO:0000313" key="5">
    <source>
        <dbReference type="Proteomes" id="UP000037035"/>
    </source>
</evidence>
<dbReference type="Proteomes" id="UP000037035">
    <property type="component" value="Unassembled WGS sequence"/>
</dbReference>
<keyword evidence="5" id="KW-1185">Reference proteome</keyword>
<evidence type="ECO:0000256" key="1">
    <source>
        <dbReference type="ARBA" id="ARBA00001968"/>
    </source>
</evidence>
<dbReference type="InterPro" id="IPR027806">
    <property type="entry name" value="HARBI1_dom"/>
</dbReference>
<accession>A0A0L6VN57</accession>
<keyword evidence="2" id="KW-0479">Metal-binding</keyword>
<sequence length="225" mass="25432">KFSAVKPKGTRHTSEKDSQLPSELVFLSTLQRLLWYFYTIDRPTSNCAIAQSSQHFFSDGQYLLADSAFSTTIYMVPAFKKNRNSTLTNKQQAFNRHLSGIQVVIENCIGLFKNIFQSLKGLRLRVSDQRDLNRITAWINLFDFYTYLIGISLTSPVIRCLLIGTGVVLHMFLLEGSDVEVDDLDVVHVSGGQNNEFELLNPGTVAGNQKRNEMASSLIFRNNQN</sequence>
<evidence type="ECO:0000256" key="2">
    <source>
        <dbReference type="ARBA" id="ARBA00022723"/>
    </source>
</evidence>